<keyword evidence="3" id="KW-0547">Nucleotide-binding</keyword>
<accession>A0A1S1R5B2</accession>
<evidence type="ECO:0000313" key="4">
    <source>
        <dbReference type="Proteomes" id="UP000179627"/>
    </source>
</evidence>
<evidence type="ECO:0000313" key="3">
    <source>
        <dbReference type="EMBL" id="OHV41097.1"/>
    </source>
</evidence>
<dbReference type="AlphaFoldDB" id="A0A1S1R5B2"/>
<feature type="region of interest" description="Disordered" evidence="1">
    <location>
        <begin position="1"/>
        <end position="37"/>
    </location>
</feature>
<dbReference type="Proteomes" id="UP000179627">
    <property type="component" value="Unassembled WGS sequence"/>
</dbReference>
<protein>
    <submittedName>
        <fullName evidence="3">Helicase</fullName>
    </submittedName>
</protein>
<gene>
    <name evidence="3" type="ORF">CC117_12870</name>
</gene>
<dbReference type="OrthoDB" id="9776021at2"/>
<dbReference type="RefSeq" id="WP_071083157.1">
    <property type="nucleotide sequence ID" value="NZ_MBLM01000058.1"/>
</dbReference>
<keyword evidence="3" id="KW-0347">Helicase</keyword>
<reference evidence="4" key="1">
    <citation type="submission" date="2016-07" db="EMBL/GenBank/DDBJ databases">
        <title>Sequence Frankia sp. strain CcI1.17.</title>
        <authorList>
            <person name="Ghodhbane-Gtari F."/>
            <person name="Swanson E."/>
            <person name="Gueddou A."/>
            <person name="Morris K."/>
            <person name="Hezbri K."/>
            <person name="Ktari A."/>
            <person name="Nouioui I."/>
            <person name="Abebe-Akele F."/>
            <person name="Simpson S."/>
            <person name="Thomas K."/>
            <person name="Gtari M."/>
            <person name="Tisa L.S."/>
            <person name="Hurst S."/>
        </authorList>
    </citation>
    <scope>NUCLEOTIDE SEQUENCE [LARGE SCALE GENOMIC DNA]</scope>
    <source>
        <strain evidence="4">Cc1.17</strain>
    </source>
</reference>
<keyword evidence="3" id="KW-0378">Hydrolase</keyword>
<evidence type="ECO:0000259" key="2">
    <source>
        <dbReference type="Pfam" id="PF03457"/>
    </source>
</evidence>
<comment type="caution">
    <text evidence="3">The sequence shown here is derived from an EMBL/GenBank/DDBJ whole genome shotgun (WGS) entry which is preliminary data.</text>
</comment>
<organism evidence="3 4">
    <name type="scientific">Parafrankia colletiae</name>
    <dbReference type="NCBI Taxonomy" id="573497"/>
    <lineage>
        <taxon>Bacteria</taxon>
        <taxon>Bacillati</taxon>
        <taxon>Actinomycetota</taxon>
        <taxon>Actinomycetes</taxon>
        <taxon>Frankiales</taxon>
        <taxon>Frankiaceae</taxon>
        <taxon>Parafrankia</taxon>
    </lineage>
</organism>
<dbReference type="Gene3D" id="6.10.140.530">
    <property type="match status" value="1"/>
</dbReference>
<dbReference type="Pfam" id="PF03457">
    <property type="entry name" value="HA"/>
    <property type="match status" value="1"/>
</dbReference>
<evidence type="ECO:0000256" key="1">
    <source>
        <dbReference type="SAM" id="MobiDB-lite"/>
    </source>
</evidence>
<name>A0A1S1R5B2_9ACTN</name>
<keyword evidence="4" id="KW-1185">Reference proteome</keyword>
<proteinExistence type="predicted"/>
<dbReference type="InterPro" id="IPR005114">
    <property type="entry name" value="Helicase_assoc"/>
</dbReference>
<dbReference type="GO" id="GO:0004386">
    <property type="term" value="F:helicase activity"/>
    <property type="evidence" value="ECO:0007669"/>
    <property type="project" value="UniProtKB-KW"/>
</dbReference>
<feature type="compositionally biased region" description="Basic and acidic residues" evidence="1">
    <location>
        <begin position="13"/>
        <end position="29"/>
    </location>
</feature>
<feature type="domain" description="Helicase-associated" evidence="2">
    <location>
        <begin position="37"/>
        <end position="98"/>
    </location>
</feature>
<keyword evidence="3" id="KW-0067">ATP-binding</keyword>
<dbReference type="EMBL" id="MBLM01000058">
    <property type="protein sequence ID" value="OHV41097.1"/>
    <property type="molecule type" value="Genomic_DNA"/>
</dbReference>
<sequence>MTDQQNTAAGARPRAERLERLERGVERRSAAQQQADDERFSQGLAALRAYAHAQGDTLVPDGHLDADGFPLAAWVAGERIAHLEGELSDERRAALEGVPGWQWEPVRDRWHRTGENGI</sequence>